<dbReference type="PROSITE" id="PS51318">
    <property type="entry name" value="TAT"/>
    <property type="match status" value="1"/>
</dbReference>
<organism evidence="2 3">
    <name type="scientific">Rhodospira trueperi</name>
    <dbReference type="NCBI Taxonomy" id="69960"/>
    <lineage>
        <taxon>Bacteria</taxon>
        <taxon>Pseudomonadati</taxon>
        <taxon>Pseudomonadota</taxon>
        <taxon>Alphaproteobacteria</taxon>
        <taxon>Rhodospirillales</taxon>
        <taxon>Rhodospirillaceae</taxon>
        <taxon>Rhodospira</taxon>
    </lineage>
</organism>
<dbReference type="PANTHER" id="PTHR30024">
    <property type="entry name" value="ALIPHATIC SULFONATES-BINDING PROTEIN-RELATED"/>
    <property type="match status" value="1"/>
</dbReference>
<dbReference type="SUPFAM" id="SSF53850">
    <property type="entry name" value="Periplasmic binding protein-like II"/>
    <property type="match status" value="1"/>
</dbReference>
<evidence type="ECO:0000313" key="2">
    <source>
        <dbReference type="EMBL" id="SDF03858.1"/>
    </source>
</evidence>
<evidence type="ECO:0000259" key="1">
    <source>
        <dbReference type="Pfam" id="PF09084"/>
    </source>
</evidence>
<dbReference type="STRING" id="69960.SAMN05421720_12518"/>
<name>A0A1G7HU44_9PROT</name>
<dbReference type="PIRSF" id="PIRSF027386">
    <property type="entry name" value="UCP027386_ABC_sbc_TM0202"/>
    <property type="match status" value="1"/>
</dbReference>
<gene>
    <name evidence="2" type="ORF">SAMN05421720_12518</name>
</gene>
<dbReference type="EMBL" id="FNAP01000025">
    <property type="protein sequence ID" value="SDF03858.1"/>
    <property type="molecule type" value="Genomic_DNA"/>
</dbReference>
<dbReference type="RefSeq" id="WP_092788066.1">
    <property type="nucleotide sequence ID" value="NZ_FNAP01000025.1"/>
</dbReference>
<dbReference type="PANTHER" id="PTHR30024:SF46">
    <property type="entry name" value="ABC TRANSPORTER, SUBSTRATE-BINDING LIPOPROTEIN"/>
    <property type="match status" value="1"/>
</dbReference>
<keyword evidence="3" id="KW-1185">Reference proteome</keyword>
<proteinExistence type="predicted"/>
<sequence>MTRSVSRLDRRAFLSLSAAGAATVGGGLWAGLPTAARAAEGSRVSIHGMPAAPSVVLAHAVESGALDGLVDDVDFGIWKTPDQMRAGAISGAMEIFATPSYACANLHNRGVPVRMLNIMTWGLLYLVTTDESITRPEDLAGRKLVLAFKDDAPDLIFRLVTTNAGMNPREDIDITYAGTPMEVVQLLLAGRTDIAVVPEPAATAAILRGRQAGKTVHRALDLTRELGRQTGRPPRIAQAGLGVQEDLVQRRPEVVQAFHDACVRGGEWANNNPASAGRLGEAYLGVKAPIIEKSIPHFRVDVTPSGEAREDIEFYLNSLMSLNPDIVAGRLPDDGYYWSA</sequence>
<evidence type="ECO:0000313" key="3">
    <source>
        <dbReference type="Proteomes" id="UP000199412"/>
    </source>
</evidence>
<dbReference type="Gene3D" id="3.40.190.10">
    <property type="entry name" value="Periplasmic binding protein-like II"/>
    <property type="match status" value="2"/>
</dbReference>
<dbReference type="Proteomes" id="UP000199412">
    <property type="component" value="Unassembled WGS sequence"/>
</dbReference>
<dbReference type="Pfam" id="PF09084">
    <property type="entry name" value="NMT1"/>
    <property type="match status" value="1"/>
</dbReference>
<feature type="domain" description="SsuA/THI5-like" evidence="1">
    <location>
        <begin position="126"/>
        <end position="276"/>
    </location>
</feature>
<reference evidence="2 3" key="1">
    <citation type="submission" date="2016-10" db="EMBL/GenBank/DDBJ databases">
        <authorList>
            <person name="de Groot N.N."/>
        </authorList>
    </citation>
    <scope>NUCLEOTIDE SEQUENCE [LARGE SCALE GENOMIC DNA]</scope>
    <source>
        <strain evidence="2 3">ATCC 700224</strain>
    </source>
</reference>
<dbReference type="AlphaFoldDB" id="A0A1G7HU44"/>
<accession>A0A1G7HU44</accession>
<protein>
    <submittedName>
        <fullName evidence="2">NitT/TauT family transport system substrate-binding protein</fullName>
    </submittedName>
</protein>
<dbReference type="InterPro" id="IPR027024">
    <property type="entry name" value="UCP027386_ABC_sbc_TM0202"/>
</dbReference>
<dbReference type="InterPro" id="IPR006311">
    <property type="entry name" value="TAT_signal"/>
</dbReference>
<dbReference type="InterPro" id="IPR015168">
    <property type="entry name" value="SsuA/THI5"/>
</dbReference>
<dbReference type="OrthoDB" id="9814375at2"/>